<organism evidence="1 3">
    <name type="scientific">Arctia plantaginis</name>
    <name type="common">Wood tiger moth</name>
    <name type="synonym">Phalaena plantaginis</name>
    <dbReference type="NCBI Taxonomy" id="874455"/>
    <lineage>
        <taxon>Eukaryota</taxon>
        <taxon>Metazoa</taxon>
        <taxon>Ecdysozoa</taxon>
        <taxon>Arthropoda</taxon>
        <taxon>Hexapoda</taxon>
        <taxon>Insecta</taxon>
        <taxon>Pterygota</taxon>
        <taxon>Neoptera</taxon>
        <taxon>Endopterygota</taxon>
        <taxon>Lepidoptera</taxon>
        <taxon>Glossata</taxon>
        <taxon>Ditrysia</taxon>
        <taxon>Noctuoidea</taxon>
        <taxon>Erebidae</taxon>
        <taxon>Arctiinae</taxon>
        <taxon>Arctia</taxon>
    </lineage>
</organism>
<gene>
    <name evidence="1" type="ORF">APLA_LOCUS13049</name>
    <name evidence="2" type="ORF">APLA_LOCUS16752</name>
</gene>
<evidence type="ECO:0000313" key="1">
    <source>
        <dbReference type="EMBL" id="CAB3251463.1"/>
    </source>
</evidence>
<protein>
    <submittedName>
        <fullName evidence="1">Uncharacterized protein</fullName>
    </submittedName>
</protein>
<dbReference type="EMBL" id="CADEBC010000550">
    <property type="protein sequence ID" value="CAB3251463.1"/>
    <property type="molecule type" value="Genomic_DNA"/>
</dbReference>
<proteinExistence type="predicted"/>
<evidence type="ECO:0000313" key="4">
    <source>
        <dbReference type="Proteomes" id="UP000494256"/>
    </source>
</evidence>
<dbReference type="EMBL" id="CADEBD010000745">
    <property type="protein sequence ID" value="CAB3259804.1"/>
    <property type="molecule type" value="Genomic_DNA"/>
</dbReference>
<dbReference type="Proteomes" id="UP000494256">
    <property type="component" value="Unassembled WGS sequence"/>
</dbReference>
<dbReference type="Proteomes" id="UP000494106">
    <property type="component" value="Unassembled WGS sequence"/>
</dbReference>
<name>A0A8S1AWD3_ARCPL</name>
<dbReference type="OrthoDB" id="7488583at2759"/>
<accession>A0A8S1AWD3</accession>
<keyword evidence="3" id="KW-1185">Reference proteome</keyword>
<sequence>MDTLPSLRPTLLVALALSYGYNTPLLADSGLGYASHGHYLYKRSRGFTLTAYRLLFYISPALTYTPVPRSLTTV</sequence>
<evidence type="ECO:0000313" key="3">
    <source>
        <dbReference type="Proteomes" id="UP000494106"/>
    </source>
</evidence>
<comment type="caution">
    <text evidence="1">The sequence shown here is derived from an EMBL/GenBank/DDBJ whole genome shotgun (WGS) entry which is preliminary data.</text>
</comment>
<evidence type="ECO:0000313" key="2">
    <source>
        <dbReference type="EMBL" id="CAB3259804.1"/>
    </source>
</evidence>
<dbReference type="AlphaFoldDB" id="A0A8S1AWD3"/>
<reference evidence="3 4" key="1">
    <citation type="submission" date="2020-04" db="EMBL/GenBank/DDBJ databases">
        <authorList>
            <person name="Wallbank WR R."/>
            <person name="Pardo Diaz C."/>
            <person name="Kozak K."/>
            <person name="Martin S."/>
            <person name="Jiggins C."/>
            <person name="Moest M."/>
            <person name="Warren A I."/>
            <person name="Byers J.R.P. K."/>
            <person name="Montejo-Kovacevich G."/>
            <person name="Yen C E."/>
        </authorList>
    </citation>
    <scope>NUCLEOTIDE SEQUENCE [LARGE SCALE GENOMIC DNA]</scope>
</reference>